<accession>A0ABU6RY51</accession>
<gene>
    <name evidence="1" type="ORF">PIB30_103544</name>
</gene>
<proteinExistence type="predicted"/>
<name>A0ABU6RY51_9FABA</name>
<reference evidence="1 2" key="1">
    <citation type="journal article" date="2023" name="Plants (Basel)">
        <title>Bridging the Gap: Combining Genomics and Transcriptomics Approaches to Understand Stylosanthes scabra, an Orphan Legume from the Brazilian Caatinga.</title>
        <authorList>
            <person name="Ferreira-Neto J.R.C."/>
            <person name="da Silva M.D."/>
            <person name="Binneck E."/>
            <person name="de Melo N.F."/>
            <person name="da Silva R.H."/>
            <person name="de Melo A.L.T.M."/>
            <person name="Pandolfi V."/>
            <person name="Bustamante F.O."/>
            <person name="Brasileiro-Vidal A.C."/>
            <person name="Benko-Iseppon A.M."/>
        </authorList>
    </citation>
    <scope>NUCLEOTIDE SEQUENCE [LARGE SCALE GENOMIC DNA]</scope>
    <source>
        <tissue evidence="1">Leaves</tissue>
    </source>
</reference>
<dbReference type="EMBL" id="JASCZI010033594">
    <property type="protein sequence ID" value="MED6129010.1"/>
    <property type="molecule type" value="Genomic_DNA"/>
</dbReference>
<dbReference type="InterPro" id="IPR036778">
    <property type="entry name" value="OHCU_decarboxylase_sf"/>
</dbReference>
<sequence length="120" mass="14319">EIYKLSIQYLTKFGFPYIKETSYLDIVTILLDLKLSIESKPGFEFQMACREQFKIIERHIARFFQKRGYIRSTIESPIIQTAVKDFDLNKKPYFIEDLDPVAREEARRLCEILHPGEYYV</sequence>
<keyword evidence="2" id="KW-1185">Reference proteome</keyword>
<feature type="non-terminal residue" evidence="1">
    <location>
        <position position="1"/>
    </location>
</feature>
<comment type="caution">
    <text evidence="1">The sequence shown here is derived from an EMBL/GenBank/DDBJ whole genome shotgun (WGS) entry which is preliminary data.</text>
</comment>
<evidence type="ECO:0000313" key="1">
    <source>
        <dbReference type="EMBL" id="MED6129010.1"/>
    </source>
</evidence>
<evidence type="ECO:0000313" key="2">
    <source>
        <dbReference type="Proteomes" id="UP001341840"/>
    </source>
</evidence>
<dbReference type="SUPFAM" id="SSF158694">
    <property type="entry name" value="UraD-Like"/>
    <property type="match status" value="1"/>
</dbReference>
<protein>
    <submittedName>
        <fullName evidence="1">Uncharacterized protein</fullName>
    </submittedName>
</protein>
<organism evidence="1 2">
    <name type="scientific">Stylosanthes scabra</name>
    <dbReference type="NCBI Taxonomy" id="79078"/>
    <lineage>
        <taxon>Eukaryota</taxon>
        <taxon>Viridiplantae</taxon>
        <taxon>Streptophyta</taxon>
        <taxon>Embryophyta</taxon>
        <taxon>Tracheophyta</taxon>
        <taxon>Spermatophyta</taxon>
        <taxon>Magnoliopsida</taxon>
        <taxon>eudicotyledons</taxon>
        <taxon>Gunneridae</taxon>
        <taxon>Pentapetalae</taxon>
        <taxon>rosids</taxon>
        <taxon>fabids</taxon>
        <taxon>Fabales</taxon>
        <taxon>Fabaceae</taxon>
        <taxon>Papilionoideae</taxon>
        <taxon>50 kb inversion clade</taxon>
        <taxon>dalbergioids sensu lato</taxon>
        <taxon>Dalbergieae</taxon>
        <taxon>Pterocarpus clade</taxon>
        <taxon>Stylosanthes</taxon>
    </lineage>
</organism>
<dbReference type="Proteomes" id="UP001341840">
    <property type="component" value="Unassembled WGS sequence"/>
</dbReference>